<keyword evidence="3" id="KW-0677">Repeat</keyword>
<keyword evidence="2" id="KW-0479">Metal-binding</keyword>
<dbReference type="PANTHER" id="PTHR24376:SF216">
    <property type="entry name" value="ZINC FINGER PROTEIN 420-LIKE"/>
    <property type="match status" value="1"/>
</dbReference>
<keyword evidence="6" id="KW-0539">Nucleus</keyword>
<feature type="compositionally biased region" description="Basic and acidic residues" evidence="8">
    <location>
        <begin position="140"/>
        <end position="149"/>
    </location>
</feature>
<evidence type="ECO:0000256" key="3">
    <source>
        <dbReference type="ARBA" id="ARBA00022737"/>
    </source>
</evidence>
<evidence type="ECO:0000256" key="2">
    <source>
        <dbReference type="ARBA" id="ARBA00022723"/>
    </source>
</evidence>
<dbReference type="Pfam" id="PF00096">
    <property type="entry name" value="zf-C2H2"/>
    <property type="match status" value="1"/>
</dbReference>
<evidence type="ECO:0000256" key="6">
    <source>
        <dbReference type="ARBA" id="ARBA00023242"/>
    </source>
</evidence>
<feature type="region of interest" description="Disordered" evidence="8">
    <location>
        <begin position="104"/>
        <end position="415"/>
    </location>
</feature>
<feature type="non-terminal residue" evidence="10">
    <location>
        <position position="1"/>
    </location>
</feature>
<feature type="compositionally biased region" description="Basic and acidic residues" evidence="8">
    <location>
        <begin position="248"/>
        <end position="260"/>
    </location>
</feature>
<evidence type="ECO:0000256" key="1">
    <source>
        <dbReference type="ARBA" id="ARBA00004123"/>
    </source>
</evidence>
<feature type="compositionally biased region" description="Basic and acidic residues" evidence="8">
    <location>
        <begin position="332"/>
        <end position="350"/>
    </location>
</feature>
<dbReference type="EMBL" id="CP111026">
    <property type="protein sequence ID" value="WAR27430.1"/>
    <property type="molecule type" value="Genomic_DNA"/>
</dbReference>
<feature type="compositionally biased region" description="Polar residues" evidence="8">
    <location>
        <begin position="401"/>
        <end position="414"/>
    </location>
</feature>
<dbReference type="PANTHER" id="PTHR24376">
    <property type="entry name" value="ZINC FINGER PROTEIN"/>
    <property type="match status" value="1"/>
</dbReference>
<evidence type="ECO:0000313" key="10">
    <source>
        <dbReference type="EMBL" id="WAR27430.1"/>
    </source>
</evidence>
<feature type="compositionally biased region" description="Basic residues" evidence="8">
    <location>
        <begin position="351"/>
        <end position="360"/>
    </location>
</feature>
<dbReference type="PROSITE" id="PS00028">
    <property type="entry name" value="ZINC_FINGER_C2H2_1"/>
    <property type="match status" value="4"/>
</dbReference>
<protein>
    <submittedName>
        <fullName evidence="10">ZO71-like protein</fullName>
    </submittedName>
</protein>
<organism evidence="10 11">
    <name type="scientific">Mya arenaria</name>
    <name type="common">Soft-shell clam</name>
    <dbReference type="NCBI Taxonomy" id="6604"/>
    <lineage>
        <taxon>Eukaryota</taxon>
        <taxon>Metazoa</taxon>
        <taxon>Spiralia</taxon>
        <taxon>Lophotrochozoa</taxon>
        <taxon>Mollusca</taxon>
        <taxon>Bivalvia</taxon>
        <taxon>Autobranchia</taxon>
        <taxon>Heteroconchia</taxon>
        <taxon>Euheterodonta</taxon>
        <taxon>Imparidentia</taxon>
        <taxon>Neoheterodontei</taxon>
        <taxon>Myida</taxon>
        <taxon>Myoidea</taxon>
        <taxon>Myidae</taxon>
        <taxon>Mya</taxon>
    </lineage>
</organism>
<proteinExistence type="predicted"/>
<gene>
    <name evidence="10" type="ORF">MAR_013134</name>
</gene>
<evidence type="ECO:0000313" key="11">
    <source>
        <dbReference type="Proteomes" id="UP001164746"/>
    </source>
</evidence>
<evidence type="ECO:0000256" key="4">
    <source>
        <dbReference type="ARBA" id="ARBA00022771"/>
    </source>
</evidence>
<evidence type="ECO:0000256" key="5">
    <source>
        <dbReference type="ARBA" id="ARBA00022833"/>
    </source>
</evidence>
<dbReference type="SUPFAM" id="SSF57667">
    <property type="entry name" value="beta-beta-alpha zinc fingers"/>
    <property type="match status" value="1"/>
</dbReference>
<keyword evidence="4 7" id="KW-0863">Zinc-finger</keyword>
<dbReference type="SMART" id="SM00355">
    <property type="entry name" value="ZnF_C2H2"/>
    <property type="match status" value="8"/>
</dbReference>
<feature type="compositionally biased region" description="Acidic residues" evidence="8">
    <location>
        <begin position="289"/>
        <end position="311"/>
    </location>
</feature>
<feature type="region of interest" description="Disordered" evidence="8">
    <location>
        <begin position="23"/>
        <end position="46"/>
    </location>
</feature>
<feature type="domain" description="C2H2-type" evidence="9">
    <location>
        <begin position="488"/>
        <end position="516"/>
    </location>
</feature>
<keyword evidence="11" id="KW-1185">Reference proteome</keyword>
<feature type="compositionally biased region" description="Basic and acidic residues" evidence="8">
    <location>
        <begin position="195"/>
        <end position="221"/>
    </location>
</feature>
<feature type="domain" description="C2H2-type" evidence="9">
    <location>
        <begin position="642"/>
        <end position="672"/>
    </location>
</feature>
<keyword evidence="5" id="KW-0862">Zinc</keyword>
<evidence type="ECO:0000256" key="7">
    <source>
        <dbReference type="PROSITE-ProRule" id="PRU00042"/>
    </source>
</evidence>
<feature type="compositionally biased region" description="Basic and acidic residues" evidence="8">
    <location>
        <begin position="112"/>
        <end position="122"/>
    </location>
</feature>
<feature type="domain" description="C2H2-type" evidence="9">
    <location>
        <begin position="675"/>
        <end position="702"/>
    </location>
</feature>
<reference evidence="10" key="1">
    <citation type="submission" date="2022-11" db="EMBL/GenBank/DDBJ databases">
        <title>Centuries of genome instability and evolution in soft-shell clam transmissible cancer (bioRxiv).</title>
        <authorList>
            <person name="Hart S.F.M."/>
            <person name="Yonemitsu M.A."/>
            <person name="Giersch R.M."/>
            <person name="Beal B.F."/>
            <person name="Arriagada G."/>
            <person name="Davis B.W."/>
            <person name="Ostrander E.A."/>
            <person name="Goff S.P."/>
            <person name="Metzger M.J."/>
        </authorList>
    </citation>
    <scope>NUCLEOTIDE SEQUENCE</scope>
    <source>
        <strain evidence="10">MELC-2E11</strain>
        <tissue evidence="10">Siphon/mantle</tissue>
    </source>
</reference>
<feature type="domain" description="C2H2-type" evidence="9">
    <location>
        <begin position="703"/>
        <end position="730"/>
    </location>
</feature>
<dbReference type="InterPro" id="IPR036236">
    <property type="entry name" value="Znf_C2H2_sf"/>
</dbReference>
<evidence type="ECO:0000256" key="8">
    <source>
        <dbReference type="SAM" id="MobiDB-lite"/>
    </source>
</evidence>
<dbReference type="Proteomes" id="UP001164746">
    <property type="component" value="Chromosome 15"/>
</dbReference>
<dbReference type="PROSITE" id="PS50157">
    <property type="entry name" value="ZINC_FINGER_C2H2_2"/>
    <property type="match status" value="4"/>
</dbReference>
<feature type="compositionally biased region" description="Acidic residues" evidence="8">
    <location>
        <begin position="365"/>
        <end position="384"/>
    </location>
</feature>
<accession>A0ABY7FYZ1</accession>
<name>A0ABY7FYZ1_MYAAR</name>
<dbReference type="InterPro" id="IPR013087">
    <property type="entry name" value="Znf_C2H2_type"/>
</dbReference>
<evidence type="ECO:0000259" key="9">
    <source>
        <dbReference type="PROSITE" id="PS50157"/>
    </source>
</evidence>
<dbReference type="Gene3D" id="3.30.160.60">
    <property type="entry name" value="Classic Zinc Finger"/>
    <property type="match status" value="3"/>
</dbReference>
<feature type="compositionally biased region" description="Basic and acidic residues" evidence="8">
    <location>
        <begin position="164"/>
        <end position="173"/>
    </location>
</feature>
<comment type="subcellular location">
    <subcellularLocation>
        <location evidence="1">Nucleus</location>
    </subcellularLocation>
</comment>
<sequence length="788" mass="88787">MEGGTLDFNDLMDTGDEFPGFEITKFTPVNGNDNDDDVLKTPEHEQEDDFVPAVGKAGQEDKLTEEAEEALLNGDCSPGIEEDVDNKLQGPDVDIEAKVAENWKENGPVDADLEKESHERNGGEVIENDNDASMLDLDENGEKNIKEMENNDDDIDCVINGGENNEKDGEKTDGNGAQALDIQCENMVEGDEEMGESRNSREGSSDLTEKHDVQEVHEPPVKKKKLYLQPPRPKMKLWGSSSNVDQDNDSKHSVNNRDDSSQSSVEGNCSKKDTAPNSKIGHQGVEASSDGDNEHLDEDGEQKDADGEQEEDGPHQQSFLSFLNLKPGSSKPRKEQDKNQDKKKEEEFYSRKRLRTRKKVSYVDAEAEDDDDEYEAEDSEEEEGDHMIDLTSPRKGRVRNNSRSPGHLTTTLTPKQVPGAANYALALQTLLPGVDLTCLKTNNQTPKIPTKAGNQLPGMQKIAPRQGPLSFQQAAINQANKLDLKGLFECGICGKFFATAGLFIAHQDSVHAAEKRSGKSAIETFRCEVCNFVLTNRYAYLEHKKMKHNKSLTFTCSKCRMPFSVLAELQKHQMACGRPSCNTCHAQFKSWVEVGEHRIKVHGAADNNQVAICKYKNCNFMASTQQQLATHVKTLHMNSELIKCTSPKCPRVFQTRDQLNEHKKEAHASEFIVQYQCIECKNCFSTKTILAEHQYLHSMEKLRKCDLCSRRFTSFNDLRRHREVHVAKGTFRCQACKRWCTDKAELCFEEMDKEKVEAHSKAHGYYVKLEEWVDDGKNEKKMFLYPNL</sequence>